<accession>A0A1B8HAB6</accession>
<dbReference type="AlphaFoldDB" id="A0A1B8HAB6"/>
<dbReference type="RefSeq" id="WP_067424373.1">
    <property type="nucleotide sequence ID" value="NZ_LZEX01000023.1"/>
</dbReference>
<evidence type="ECO:0000313" key="8">
    <source>
        <dbReference type="Proteomes" id="UP000092247"/>
    </source>
</evidence>
<dbReference type="GO" id="GO:0043709">
    <property type="term" value="P:cell adhesion involved in single-species biofilm formation"/>
    <property type="evidence" value="ECO:0007669"/>
    <property type="project" value="TreeGrafter"/>
</dbReference>
<dbReference type="Gene3D" id="2.60.40.1090">
    <property type="entry name" value="Fimbrial-type adhesion domain"/>
    <property type="match status" value="1"/>
</dbReference>
<dbReference type="GO" id="GO:0009289">
    <property type="term" value="C:pilus"/>
    <property type="evidence" value="ECO:0007669"/>
    <property type="project" value="UniProtKB-SubCell"/>
</dbReference>
<evidence type="ECO:0000256" key="2">
    <source>
        <dbReference type="ARBA" id="ARBA00006671"/>
    </source>
</evidence>
<dbReference type="EMBL" id="LZEX01000023">
    <property type="protein sequence ID" value="OBU06028.1"/>
    <property type="molecule type" value="Genomic_DNA"/>
</dbReference>
<proteinExistence type="inferred from homology"/>
<feature type="chain" id="PRO_5008609484" description="Fimbrial-type adhesion domain-containing protein" evidence="5">
    <location>
        <begin position="22"/>
        <end position="178"/>
    </location>
</feature>
<evidence type="ECO:0000256" key="4">
    <source>
        <dbReference type="ARBA" id="ARBA00023263"/>
    </source>
</evidence>
<dbReference type="PANTHER" id="PTHR33420">
    <property type="entry name" value="FIMBRIAL SUBUNIT ELFA-RELATED"/>
    <property type="match status" value="1"/>
</dbReference>
<dbReference type="PANTHER" id="PTHR33420:SF3">
    <property type="entry name" value="FIMBRIAL SUBUNIT ELFA"/>
    <property type="match status" value="1"/>
</dbReference>
<dbReference type="InterPro" id="IPR036937">
    <property type="entry name" value="Adhesion_dom_fimbrial_sf"/>
</dbReference>
<dbReference type="Pfam" id="PF00419">
    <property type="entry name" value="Fimbrial"/>
    <property type="match status" value="1"/>
</dbReference>
<evidence type="ECO:0000313" key="7">
    <source>
        <dbReference type="EMBL" id="OBU06028.1"/>
    </source>
</evidence>
<comment type="similarity">
    <text evidence="2">Belongs to the fimbrial protein family.</text>
</comment>
<dbReference type="Proteomes" id="UP000092247">
    <property type="component" value="Unassembled WGS sequence"/>
</dbReference>
<evidence type="ECO:0000256" key="1">
    <source>
        <dbReference type="ARBA" id="ARBA00004561"/>
    </source>
</evidence>
<dbReference type="InterPro" id="IPR008966">
    <property type="entry name" value="Adhesion_dom_sf"/>
</dbReference>
<evidence type="ECO:0000256" key="3">
    <source>
        <dbReference type="ARBA" id="ARBA00022729"/>
    </source>
</evidence>
<evidence type="ECO:0000256" key="5">
    <source>
        <dbReference type="SAM" id="SignalP"/>
    </source>
</evidence>
<dbReference type="STRING" id="368603.AYY16_11580"/>
<organism evidence="7 8">
    <name type="scientific">Morganella psychrotolerans</name>
    <dbReference type="NCBI Taxonomy" id="368603"/>
    <lineage>
        <taxon>Bacteria</taxon>
        <taxon>Pseudomonadati</taxon>
        <taxon>Pseudomonadota</taxon>
        <taxon>Gammaproteobacteria</taxon>
        <taxon>Enterobacterales</taxon>
        <taxon>Morganellaceae</taxon>
        <taxon>Morganella</taxon>
    </lineage>
</organism>
<comment type="subcellular location">
    <subcellularLocation>
        <location evidence="1">Fimbrium</location>
    </subcellularLocation>
</comment>
<feature type="signal peptide" evidence="5">
    <location>
        <begin position="1"/>
        <end position="21"/>
    </location>
</feature>
<keyword evidence="3 5" id="KW-0732">Signal</keyword>
<protein>
    <recommendedName>
        <fullName evidence="6">Fimbrial-type adhesion domain-containing protein</fullName>
    </recommendedName>
</protein>
<feature type="domain" description="Fimbrial-type adhesion" evidence="6">
    <location>
        <begin position="26"/>
        <end position="178"/>
    </location>
</feature>
<keyword evidence="4" id="KW-0281">Fimbrium</keyword>
<evidence type="ECO:0000259" key="6">
    <source>
        <dbReference type="Pfam" id="PF00419"/>
    </source>
</evidence>
<dbReference type="InterPro" id="IPR050263">
    <property type="entry name" value="Bact_Fimbrial_Adh_Pro"/>
</dbReference>
<dbReference type="InterPro" id="IPR000259">
    <property type="entry name" value="Adhesion_dom_fimbrial"/>
</dbReference>
<reference evidence="7 8" key="1">
    <citation type="submission" date="2016-06" db="EMBL/GenBank/DDBJ databases">
        <authorList>
            <person name="Kjaerup R.B."/>
            <person name="Dalgaard T.S."/>
            <person name="Juul-Madsen H.R."/>
        </authorList>
    </citation>
    <scope>NUCLEOTIDE SEQUENCE [LARGE SCALE GENOMIC DNA]</scope>
    <source>
        <strain evidence="7 8">GCSL-Mp3</strain>
    </source>
</reference>
<gene>
    <name evidence="7" type="ORF">AYY17_06815</name>
</gene>
<dbReference type="SUPFAM" id="SSF49401">
    <property type="entry name" value="Bacterial adhesins"/>
    <property type="match status" value="1"/>
</dbReference>
<name>A0A1B8HAB6_9GAMM</name>
<comment type="caution">
    <text evidence="7">The sequence shown here is derived from an EMBL/GenBank/DDBJ whole genome shotgun (WGS) entry which is preliminary data.</text>
</comment>
<sequence>MKKINVITAIVFAAISSGAVAGDGKITFKGEVVKQSCVVEGSDKSKTVTLPKVSSNALQTAGDTTGTTPFTIQLSKCAAAETITDVGLSFIGPNIDLATRTLNTAGVGTTTAKNVNIALYNQNDQLIKLGMDKDNQNVGFTKLSEGNVQLNYIAKYYALGISEPGLVESNVDFEIIYK</sequence>